<evidence type="ECO:0000256" key="4">
    <source>
        <dbReference type="ARBA" id="ARBA00022840"/>
    </source>
</evidence>
<dbReference type="Proteomes" id="UP001604277">
    <property type="component" value="Unassembled WGS sequence"/>
</dbReference>
<dbReference type="InterPro" id="IPR000719">
    <property type="entry name" value="Prot_kinase_dom"/>
</dbReference>
<feature type="compositionally biased region" description="Polar residues" evidence="5">
    <location>
        <begin position="606"/>
        <end position="620"/>
    </location>
</feature>
<feature type="region of interest" description="Disordered" evidence="5">
    <location>
        <begin position="294"/>
        <end position="314"/>
    </location>
</feature>
<evidence type="ECO:0000313" key="9">
    <source>
        <dbReference type="EMBL" id="KAL2468873.1"/>
    </source>
</evidence>
<dbReference type="PANTHER" id="PTHR46008">
    <property type="entry name" value="LEAF RUST 10 DISEASE-RESISTANCE LOCUS RECEPTOR-LIKE PROTEIN KINASE-LIKE 1.4"/>
    <property type="match status" value="1"/>
</dbReference>
<dbReference type="Gene3D" id="1.10.510.10">
    <property type="entry name" value="Transferase(Phosphotransferase) domain 1"/>
    <property type="match status" value="1"/>
</dbReference>
<feature type="compositionally biased region" description="Polar residues" evidence="5">
    <location>
        <begin position="525"/>
        <end position="537"/>
    </location>
</feature>
<dbReference type="Pfam" id="PF13947">
    <property type="entry name" value="GUB_WAK_bind"/>
    <property type="match status" value="1"/>
</dbReference>
<comment type="subcellular location">
    <subcellularLocation>
        <location evidence="1">Membrane</location>
        <topology evidence="1">Single-pass membrane protein</topology>
    </subcellularLocation>
</comment>
<evidence type="ECO:0000256" key="3">
    <source>
        <dbReference type="ARBA" id="ARBA00022741"/>
    </source>
</evidence>
<dbReference type="InterPro" id="IPR001245">
    <property type="entry name" value="Ser-Thr/Tyr_kinase_cat_dom"/>
</dbReference>
<evidence type="ECO:0000256" key="7">
    <source>
        <dbReference type="SAM" id="SignalP"/>
    </source>
</evidence>
<feature type="region of interest" description="Disordered" evidence="5">
    <location>
        <begin position="606"/>
        <end position="633"/>
    </location>
</feature>
<evidence type="ECO:0000256" key="6">
    <source>
        <dbReference type="SAM" id="Phobius"/>
    </source>
</evidence>
<dbReference type="GO" id="GO:0016020">
    <property type="term" value="C:membrane"/>
    <property type="evidence" value="ECO:0007669"/>
    <property type="project" value="UniProtKB-SubCell"/>
</dbReference>
<name>A0ABD1PY64_9LAMI</name>
<feature type="domain" description="Protein kinase" evidence="8">
    <location>
        <begin position="1023"/>
        <end position="1282"/>
    </location>
</feature>
<dbReference type="InterPro" id="IPR025287">
    <property type="entry name" value="WAK_GUB"/>
</dbReference>
<evidence type="ECO:0000256" key="1">
    <source>
        <dbReference type="ARBA" id="ARBA00004167"/>
    </source>
</evidence>
<feature type="compositionally biased region" description="Basic and acidic residues" evidence="5">
    <location>
        <begin position="501"/>
        <end position="515"/>
    </location>
</feature>
<feature type="chain" id="PRO_5044822716" evidence="7">
    <location>
        <begin position="16"/>
        <end position="1317"/>
    </location>
</feature>
<dbReference type="InterPro" id="IPR011009">
    <property type="entry name" value="Kinase-like_dom_sf"/>
</dbReference>
<protein>
    <submittedName>
        <fullName evidence="9">Inactive receptor-like protein kinase</fullName>
    </submittedName>
</protein>
<feature type="region of interest" description="Disordered" evidence="5">
    <location>
        <begin position="103"/>
        <end position="123"/>
    </location>
</feature>
<keyword evidence="4" id="KW-0067">ATP-binding</keyword>
<keyword evidence="2 7" id="KW-0732">Signal</keyword>
<feature type="compositionally biased region" description="Basic and acidic residues" evidence="5">
    <location>
        <begin position="541"/>
        <end position="553"/>
    </location>
</feature>
<dbReference type="Pfam" id="PF07714">
    <property type="entry name" value="PK_Tyr_Ser-Thr"/>
    <property type="match status" value="1"/>
</dbReference>
<dbReference type="Gene3D" id="3.30.200.20">
    <property type="entry name" value="Phosphorylase Kinase, domain 1"/>
    <property type="match status" value="1"/>
</dbReference>
<dbReference type="EMBL" id="JBFOLJ010000016">
    <property type="protein sequence ID" value="KAL2468873.1"/>
    <property type="molecule type" value="Genomic_DNA"/>
</dbReference>
<gene>
    <name evidence="9" type="ORF">Fot_50449</name>
</gene>
<feature type="compositionally biased region" description="Polar residues" evidence="5">
    <location>
        <begin position="301"/>
        <end position="314"/>
    </location>
</feature>
<evidence type="ECO:0000259" key="8">
    <source>
        <dbReference type="PROSITE" id="PS50011"/>
    </source>
</evidence>
<accession>A0ABD1PY64</accession>
<dbReference type="PROSITE" id="PS50011">
    <property type="entry name" value="PROTEIN_KINASE_DOM"/>
    <property type="match status" value="1"/>
</dbReference>
<feature type="region of interest" description="Disordered" evidence="5">
    <location>
        <begin position="42"/>
        <end position="70"/>
    </location>
</feature>
<feature type="region of interest" description="Disordered" evidence="5">
    <location>
        <begin position="425"/>
        <end position="462"/>
    </location>
</feature>
<evidence type="ECO:0000256" key="5">
    <source>
        <dbReference type="SAM" id="MobiDB-lite"/>
    </source>
</evidence>
<reference evidence="10" key="1">
    <citation type="submission" date="2024-07" db="EMBL/GenBank/DDBJ databases">
        <title>Two chromosome-level genome assemblies of Korean endemic species Abeliophyllum distichum and Forsythia ovata (Oleaceae).</title>
        <authorList>
            <person name="Jang H."/>
        </authorList>
    </citation>
    <scope>NUCLEOTIDE SEQUENCE [LARGE SCALE GENOMIC DNA]</scope>
</reference>
<feature type="compositionally biased region" description="Basic residues" evidence="5">
    <location>
        <begin position="49"/>
        <end position="63"/>
    </location>
</feature>
<keyword evidence="3" id="KW-0547">Nucleotide-binding</keyword>
<dbReference type="GO" id="GO:0005524">
    <property type="term" value="F:ATP binding"/>
    <property type="evidence" value="ECO:0007669"/>
    <property type="project" value="UniProtKB-KW"/>
</dbReference>
<feature type="region of interest" description="Disordered" evidence="5">
    <location>
        <begin position="477"/>
        <end position="579"/>
    </location>
</feature>
<comment type="caution">
    <text evidence="9">The sequence shown here is derived from an EMBL/GenBank/DDBJ whole genome shotgun (WGS) entry which is preliminary data.</text>
</comment>
<keyword evidence="6" id="KW-0472">Membrane</keyword>
<feature type="compositionally biased region" description="Basic and acidic residues" evidence="5">
    <location>
        <begin position="441"/>
        <end position="454"/>
    </location>
</feature>
<keyword evidence="6" id="KW-0812">Transmembrane</keyword>
<keyword evidence="10" id="KW-1185">Reference proteome</keyword>
<dbReference type="SUPFAM" id="SSF56112">
    <property type="entry name" value="Protein kinase-like (PK-like)"/>
    <property type="match status" value="1"/>
</dbReference>
<proteinExistence type="predicted"/>
<sequence length="1317" mass="144523">MSLCTLRLFWAAIQSISLKFVSIIQLEKEALIKGVPVGHALDIEIPPPRPKRKPNNPYPRKKSVGNPTLQIGVKDGKISTPVSSSCSGKTTLYLVKEQFAEKPGDNGKVGNTKEYQDEDSSSEVFTLPKTAPCSFPSSEIKNSSLTSISTRQLCTFREFIPFSKEPNNLDETTESHVTIDLKGHQMDESDDKQLFQDNNSCNTSNFGNPRLLLEKSVNGTNELNQSENVNALPANDVQASQSHPIHVPVHIDGSMVMNTEIVSAGMSYPESMFHHISGVPGHPNLFMNLPSSATSEHHRNASTSSISQPFPSFNPTLNRIQNQDDYRSYLHMTSTFSSLIVSALLQNPAAHAAASFAANLWPCTNMEVPPDYPLGTAGGFQPRQINSAPSMAAIAAATVTAATAWWAAHGLFPLCAPFQPGFTGSPASVAATPSDSSQARAADDERRENTHDHALGGQQLEPGCSEAFQKQHYALKSPTLSRSDSGESKGAKLNTGLTANETEKAADAADLHDSNNPKSRKQVDRSSCGSNTPSSSEVEGDALKKHLQDKEESTELDANHLSGDSNNRRSRSAITVSDSWKEVSEEGRLAFRALFTRDLDRNGKTWSASLENQESENNASLIGENKGESPLSKELGNAKLKAFRTGFKPYKRCSVEAKENQVAVNSQNEEKGPKRVRLETESSIFFVTQLDTDGVNAQGLLPNLQNPNQCKEKCGKFFIPFPFYVNQSRRGSLSNAFRLSCVNSSSLFLNIGSASYQVLDFFPDGVLVDFPNTTICRQYNDLKSFPFSENEYLGISTDNVLDLYDCEDSSLCKADCEKGFLMSACDGKAGDYPSCCYPLSDHSVWPEGDNSDSFSIFSQFGCRGFSSWVALPGSKTARRGVKLEWAVPRNSTKANCAANAYALNASSVTSGMRCQCQDGFVGDGFAAGAGCLKSCFKDGKEVYGNDCYPINHRRKKAAILAGILTSALAIASLTALFCLLKRPIKSDVFISDQAHSQSIILSRKPYTTRLFTYHELEEATKGFKDGQKIIDGTKTTLYTGILIDGMHIAVQRVQCKSQRDLIQVLSRVEALSAISHKNMARLVGWYIDSGYTPLVVYEYPVNGTLEERLHQTKEQKIALDWYKRLNIAAETACILAFLLHEISPPIFHHNLHSGCIFLDEDFCVKLSGFELLNAIHEDGCHSSEKFEVSNCRRNDVYGLGLVLLELITGTTSLNFSTIALQKIKNGKLEEIVDPSLYYHEQPPFCWEQVEIIADLVTRCLLFGADSKLSMVDVARELVHITKDSLDGSRRGPALEETFSNSSLLQMISMSPDSIYVP</sequence>
<feature type="signal peptide" evidence="7">
    <location>
        <begin position="1"/>
        <end position="15"/>
    </location>
</feature>
<evidence type="ECO:0000313" key="10">
    <source>
        <dbReference type="Proteomes" id="UP001604277"/>
    </source>
</evidence>
<feature type="transmembrane region" description="Helical" evidence="6">
    <location>
        <begin position="957"/>
        <end position="980"/>
    </location>
</feature>
<evidence type="ECO:0000256" key="2">
    <source>
        <dbReference type="ARBA" id="ARBA00022729"/>
    </source>
</evidence>
<organism evidence="9 10">
    <name type="scientific">Forsythia ovata</name>
    <dbReference type="NCBI Taxonomy" id="205694"/>
    <lineage>
        <taxon>Eukaryota</taxon>
        <taxon>Viridiplantae</taxon>
        <taxon>Streptophyta</taxon>
        <taxon>Embryophyta</taxon>
        <taxon>Tracheophyta</taxon>
        <taxon>Spermatophyta</taxon>
        <taxon>Magnoliopsida</taxon>
        <taxon>eudicotyledons</taxon>
        <taxon>Gunneridae</taxon>
        <taxon>Pentapetalae</taxon>
        <taxon>asterids</taxon>
        <taxon>lamiids</taxon>
        <taxon>Lamiales</taxon>
        <taxon>Oleaceae</taxon>
        <taxon>Forsythieae</taxon>
        <taxon>Forsythia</taxon>
    </lineage>
</organism>
<keyword evidence="6" id="KW-1133">Transmembrane helix</keyword>
<dbReference type="PANTHER" id="PTHR46008:SF2">
    <property type="entry name" value="LEAF RUST 10 DISEASE-RESISTANCE LOCUS RECEPTOR-LIKE PROTEIN KINASE-LIKE 1.4"/>
    <property type="match status" value="1"/>
</dbReference>